<dbReference type="AlphaFoldDB" id="A0A9P5BNB3"/>
<comment type="caution">
    <text evidence="2">The sequence shown here is derived from an EMBL/GenBank/DDBJ whole genome shotgun (WGS) entry which is preliminary data.</text>
</comment>
<evidence type="ECO:0000313" key="3">
    <source>
        <dbReference type="Proteomes" id="UP000711996"/>
    </source>
</evidence>
<proteinExistence type="predicted"/>
<protein>
    <submittedName>
        <fullName evidence="2">Uncharacterized protein</fullName>
    </submittedName>
</protein>
<sequence>MHSVPVALRTQTSPRYTTGPSAMGWAPRPGCRLEFRSYCNRNPLASHACSLQDRDCGSGQTVQTLQAT</sequence>
<dbReference type="EMBL" id="QPMT01000085">
    <property type="protein sequence ID" value="KAF4843118.1"/>
    <property type="molecule type" value="Genomic_DNA"/>
</dbReference>
<feature type="region of interest" description="Disordered" evidence="1">
    <location>
        <begin position="1"/>
        <end position="24"/>
    </location>
</feature>
<keyword evidence="3" id="KW-1185">Reference proteome</keyword>
<accession>A0A9P5BNB3</accession>
<organism evidence="2 3">
    <name type="scientific">Colletotrichum siamense</name>
    <name type="common">Anthracnose fungus</name>
    <dbReference type="NCBI Taxonomy" id="690259"/>
    <lineage>
        <taxon>Eukaryota</taxon>
        <taxon>Fungi</taxon>
        <taxon>Dikarya</taxon>
        <taxon>Ascomycota</taxon>
        <taxon>Pezizomycotina</taxon>
        <taxon>Sordariomycetes</taxon>
        <taxon>Hypocreomycetidae</taxon>
        <taxon>Glomerellales</taxon>
        <taxon>Glomerellaceae</taxon>
        <taxon>Colletotrichum</taxon>
        <taxon>Colletotrichum gloeosporioides species complex</taxon>
    </lineage>
</organism>
<evidence type="ECO:0000256" key="1">
    <source>
        <dbReference type="SAM" id="MobiDB-lite"/>
    </source>
</evidence>
<dbReference type="Proteomes" id="UP000711996">
    <property type="component" value="Unassembled WGS sequence"/>
</dbReference>
<reference evidence="2" key="1">
    <citation type="submission" date="2019-06" db="EMBL/GenBank/DDBJ databases">
        <authorList>
            <person name="Gan P."/>
            <person name="Shirasu K."/>
        </authorList>
    </citation>
    <scope>NUCLEOTIDE SEQUENCE [LARGE SCALE GENOMIC DNA]</scope>
    <source>
        <strain evidence="2">CAD2</strain>
    </source>
</reference>
<feature type="compositionally biased region" description="Polar residues" evidence="1">
    <location>
        <begin position="9"/>
        <end position="20"/>
    </location>
</feature>
<evidence type="ECO:0000313" key="2">
    <source>
        <dbReference type="EMBL" id="KAF4843118.1"/>
    </source>
</evidence>
<name>A0A9P5BNB3_COLSI</name>
<gene>
    <name evidence="2" type="ORF">CGCSCA2_v014370</name>
</gene>